<feature type="chain" id="PRO_5040122355" evidence="2">
    <location>
        <begin position="20"/>
        <end position="57"/>
    </location>
</feature>
<feature type="compositionally biased region" description="Basic residues" evidence="1">
    <location>
        <begin position="38"/>
        <end position="57"/>
    </location>
</feature>
<proteinExistence type="predicted"/>
<dbReference type="Proteomes" id="UP000789375">
    <property type="component" value="Unassembled WGS sequence"/>
</dbReference>
<keyword evidence="2" id="KW-0732">Signal</keyword>
<feature type="region of interest" description="Disordered" evidence="1">
    <location>
        <begin position="31"/>
        <end position="57"/>
    </location>
</feature>
<evidence type="ECO:0000256" key="1">
    <source>
        <dbReference type="SAM" id="MobiDB-lite"/>
    </source>
</evidence>
<comment type="caution">
    <text evidence="3">The sequence shown here is derived from an EMBL/GenBank/DDBJ whole genome shotgun (WGS) entry which is preliminary data.</text>
</comment>
<evidence type="ECO:0000313" key="3">
    <source>
        <dbReference type="EMBL" id="CAG8574847.1"/>
    </source>
</evidence>
<gene>
    <name evidence="3" type="ORF">FMOSSE_LOCUS7644</name>
</gene>
<reference evidence="3" key="1">
    <citation type="submission" date="2021-06" db="EMBL/GenBank/DDBJ databases">
        <authorList>
            <person name="Kallberg Y."/>
            <person name="Tangrot J."/>
            <person name="Rosling A."/>
        </authorList>
    </citation>
    <scope>NUCLEOTIDE SEQUENCE</scope>
    <source>
        <strain evidence="3">87-6 pot B 2015</strain>
    </source>
</reference>
<feature type="signal peptide" evidence="2">
    <location>
        <begin position="1"/>
        <end position="19"/>
    </location>
</feature>
<keyword evidence="4" id="KW-1185">Reference proteome</keyword>
<evidence type="ECO:0000256" key="2">
    <source>
        <dbReference type="SAM" id="SignalP"/>
    </source>
</evidence>
<protein>
    <submittedName>
        <fullName evidence="3">10966_t:CDS:1</fullName>
    </submittedName>
</protein>
<organism evidence="3 4">
    <name type="scientific">Funneliformis mosseae</name>
    <name type="common">Endomycorrhizal fungus</name>
    <name type="synonym">Glomus mosseae</name>
    <dbReference type="NCBI Taxonomy" id="27381"/>
    <lineage>
        <taxon>Eukaryota</taxon>
        <taxon>Fungi</taxon>
        <taxon>Fungi incertae sedis</taxon>
        <taxon>Mucoromycota</taxon>
        <taxon>Glomeromycotina</taxon>
        <taxon>Glomeromycetes</taxon>
        <taxon>Glomerales</taxon>
        <taxon>Glomeraceae</taxon>
        <taxon>Funneliformis</taxon>
    </lineage>
</organism>
<dbReference type="AlphaFoldDB" id="A0A9N9BSI4"/>
<evidence type="ECO:0000313" key="4">
    <source>
        <dbReference type="Proteomes" id="UP000789375"/>
    </source>
</evidence>
<name>A0A9N9BSI4_FUNMO</name>
<accession>A0A9N9BSI4</accession>
<dbReference type="EMBL" id="CAJVPP010001831">
    <property type="protein sequence ID" value="CAG8574847.1"/>
    <property type="molecule type" value="Genomic_DNA"/>
</dbReference>
<sequence length="57" mass="6168">MLLTKATTLICAITSSVNASPIQSEIVENPELEVRGPSRGRGRGHCKNHCKGRHGKK</sequence>